<dbReference type="Proteomes" id="UP000199518">
    <property type="component" value="Unassembled WGS sequence"/>
</dbReference>
<accession>A0A1I3G333</accession>
<dbReference type="EMBL" id="FOQD01000006">
    <property type="protein sequence ID" value="SFI17880.1"/>
    <property type="molecule type" value="Genomic_DNA"/>
</dbReference>
<dbReference type="RefSeq" id="WP_092049568.1">
    <property type="nucleotide sequence ID" value="NZ_FOQD01000006.1"/>
</dbReference>
<gene>
    <name evidence="1" type="ORF">SAMN05421753_106155</name>
</gene>
<dbReference type="AlphaFoldDB" id="A0A1I3G333"/>
<proteinExistence type="predicted"/>
<keyword evidence="2" id="KW-1185">Reference proteome</keyword>
<evidence type="ECO:0000313" key="1">
    <source>
        <dbReference type="EMBL" id="SFI17880.1"/>
    </source>
</evidence>
<dbReference type="STRING" id="1576369.SAMN05421753_106155"/>
<reference evidence="2" key="1">
    <citation type="submission" date="2016-10" db="EMBL/GenBank/DDBJ databases">
        <authorList>
            <person name="Varghese N."/>
            <person name="Submissions S."/>
        </authorList>
    </citation>
    <scope>NUCLEOTIDE SEQUENCE [LARGE SCALE GENOMIC DNA]</scope>
    <source>
        <strain evidence="2">DSM 26348</strain>
    </source>
</reference>
<evidence type="ECO:0000313" key="2">
    <source>
        <dbReference type="Proteomes" id="UP000199518"/>
    </source>
</evidence>
<organism evidence="1 2">
    <name type="scientific">Planctomicrobium piriforme</name>
    <dbReference type="NCBI Taxonomy" id="1576369"/>
    <lineage>
        <taxon>Bacteria</taxon>
        <taxon>Pseudomonadati</taxon>
        <taxon>Planctomycetota</taxon>
        <taxon>Planctomycetia</taxon>
        <taxon>Planctomycetales</taxon>
        <taxon>Planctomycetaceae</taxon>
        <taxon>Planctomicrobium</taxon>
    </lineage>
</organism>
<protein>
    <submittedName>
        <fullName evidence="1">Uncharacterized protein</fullName>
    </submittedName>
</protein>
<name>A0A1I3G333_9PLAN</name>
<sequence>MGIQDLLLGDDVPLNLDLDAELQAGRLPTSPSEQISVEEFFVGTTHFTAVCPSCDRELLQQNFGRWTETAENAF</sequence>